<feature type="transmembrane region" description="Helical" evidence="1">
    <location>
        <begin position="336"/>
        <end position="354"/>
    </location>
</feature>
<evidence type="ECO:0000313" key="2">
    <source>
        <dbReference type="EMBL" id="QOW61542.1"/>
    </source>
</evidence>
<feature type="transmembrane region" description="Helical" evidence="1">
    <location>
        <begin position="239"/>
        <end position="256"/>
    </location>
</feature>
<keyword evidence="1" id="KW-0472">Membrane</keyword>
<feature type="transmembrane region" description="Helical" evidence="1">
    <location>
        <begin position="42"/>
        <end position="58"/>
    </location>
</feature>
<keyword evidence="1" id="KW-1133">Transmembrane helix</keyword>
<gene>
    <name evidence="2" type="ORF">IFE08_03915</name>
</gene>
<reference evidence="2 3" key="1">
    <citation type="submission" date="2020-09" db="EMBL/GenBank/DDBJ databases">
        <title>Characterization of Treponema spp. from bovine digital dermatitis in Korea.</title>
        <authorList>
            <person name="Espiritu H.M."/>
            <person name="Cho Y.I."/>
            <person name="Mamuad L."/>
        </authorList>
    </citation>
    <scope>NUCLEOTIDE SEQUENCE [LARGE SCALE GENOMIC DNA]</scope>
    <source>
        <strain evidence="2 3">KS1</strain>
    </source>
</reference>
<dbReference type="Proteomes" id="UP000593915">
    <property type="component" value="Chromosome"/>
</dbReference>
<dbReference type="EMBL" id="CP061839">
    <property type="protein sequence ID" value="QOW61542.1"/>
    <property type="molecule type" value="Genomic_DNA"/>
</dbReference>
<accession>A0A7S6WQV7</accession>
<organism evidence="2 3">
    <name type="scientific">Treponema pedis</name>
    <dbReference type="NCBI Taxonomy" id="409322"/>
    <lineage>
        <taxon>Bacteria</taxon>
        <taxon>Pseudomonadati</taxon>
        <taxon>Spirochaetota</taxon>
        <taxon>Spirochaetia</taxon>
        <taxon>Spirochaetales</taxon>
        <taxon>Treponemataceae</taxon>
        <taxon>Treponema</taxon>
    </lineage>
</organism>
<dbReference type="RefSeq" id="WP_194077050.1">
    <property type="nucleotide sequence ID" value="NZ_CP061839.1"/>
</dbReference>
<sequence>MRKKTTEYFKLIKESIKRTPYIFAVIGILGLTQAFYRYIPEAFILNFVLLFAIFFLLSETVSGLKKTQKIIIYFLLPFLIIGNHCLYLFTYREYIAELSVSLVIFFCCSGFILYFYVKENFLNEFKSRIIHILLSLLFFASSYGLIYTTAYFIDHIFNLKLEYYDSILYRFANSFSTIIGSVILSSYKKKNEYRNSHFFTLMFKKILPVLLIPVLSLAVIYFSKLIIWESYDFGFHNELYYIGVIIFFIILAMMQLCENNKKLYKIIILTAAVLPLLFIAVFLKYRNNQIGYWRIVGFTSETAYIIHEVTLNILISAYCFYLFFKKKKIDNMLIHLAFLVIIILYLPAFGYYNFSRYKNLNSIQIVKDKNKYEEFKTAYKYYKQRYENRFTEEEYSETFFVYPNCSYRENTNSEIILDVENFKFAFLGMYLDSSSEEKKVVSRYGYTFELDDTGKYLNVTSDGGSSYKFDIYSALKPYEKKEAPETIFEEKEFKIQIIDYRFAERRSNYSNSYLTCDVFLKK</sequence>
<feature type="transmembrane region" description="Helical" evidence="1">
    <location>
        <begin position="70"/>
        <end position="89"/>
    </location>
</feature>
<protein>
    <submittedName>
        <fullName evidence="2">Uncharacterized protein</fullName>
    </submittedName>
</protein>
<feature type="transmembrane region" description="Helical" evidence="1">
    <location>
        <begin position="263"/>
        <end position="283"/>
    </location>
</feature>
<feature type="transmembrane region" description="Helical" evidence="1">
    <location>
        <begin position="129"/>
        <end position="147"/>
    </location>
</feature>
<feature type="transmembrane region" description="Helical" evidence="1">
    <location>
        <begin position="95"/>
        <end position="117"/>
    </location>
</feature>
<dbReference type="AlphaFoldDB" id="A0A7S6WQV7"/>
<name>A0A7S6WQV7_9SPIR</name>
<keyword evidence="1" id="KW-0812">Transmembrane</keyword>
<feature type="transmembrane region" description="Helical" evidence="1">
    <location>
        <begin position="303"/>
        <end position="324"/>
    </location>
</feature>
<feature type="transmembrane region" description="Helical" evidence="1">
    <location>
        <begin position="20"/>
        <end position="36"/>
    </location>
</feature>
<evidence type="ECO:0000313" key="3">
    <source>
        <dbReference type="Proteomes" id="UP000593915"/>
    </source>
</evidence>
<feature type="transmembrane region" description="Helical" evidence="1">
    <location>
        <begin position="167"/>
        <end position="185"/>
    </location>
</feature>
<feature type="transmembrane region" description="Helical" evidence="1">
    <location>
        <begin position="206"/>
        <end position="227"/>
    </location>
</feature>
<proteinExistence type="predicted"/>
<evidence type="ECO:0000256" key="1">
    <source>
        <dbReference type="SAM" id="Phobius"/>
    </source>
</evidence>